<evidence type="ECO:0000256" key="1">
    <source>
        <dbReference type="ARBA" id="ARBA00009048"/>
    </source>
</evidence>
<organism evidence="5 6">
    <name type="scientific">Bodo saltans</name>
    <name type="common">Flagellated protozoan</name>
    <dbReference type="NCBI Taxonomy" id="75058"/>
    <lineage>
        <taxon>Eukaryota</taxon>
        <taxon>Discoba</taxon>
        <taxon>Euglenozoa</taxon>
        <taxon>Kinetoplastea</taxon>
        <taxon>Metakinetoplastina</taxon>
        <taxon>Eubodonida</taxon>
        <taxon>Bodonidae</taxon>
        <taxon>Bodo</taxon>
    </lineage>
</organism>
<evidence type="ECO:0000313" key="6">
    <source>
        <dbReference type="Proteomes" id="UP000051952"/>
    </source>
</evidence>
<evidence type="ECO:0000256" key="2">
    <source>
        <dbReference type="ARBA" id="ARBA00022737"/>
    </source>
</evidence>
<dbReference type="InterPro" id="IPR010734">
    <property type="entry name" value="Copine_C"/>
</dbReference>
<dbReference type="SMART" id="SM00327">
    <property type="entry name" value="VWA"/>
    <property type="match status" value="1"/>
</dbReference>
<comment type="similarity">
    <text evidence="1">Belongs to the copine family.</text>
</comment>
<dbReference type="Gene3D" id="3.40.50.410">
    <property type="entry name" value="von Willebrand factor, type A domain"/>
    <property type="match status" value="1"/>
</dbReference>
<proteinExistence type="inferred from homology"/>
<keyword evidence="2" id="KW-0677">Repeat</keyword>
<dbReference type="InterPro" id="IPR035892">
    <property type="entry name" value="C2_domain_sf"/>
</dbReference>
<dbReference type="InterPro" id="IPR037768">
    <property type="entry name" value="C2B_Copine"/>
</dbReference>
<sequence length="523" mass="58093">MAIACVSRVQLVFSAKDLADEDVLSKSDPFLILRDSATKRELGRTEVIKDNLNPVWKTFIPVDYKFETKQTFHVSLWDHDGGGNHDALGSFEFTMGKLMSTRGSTLTLPVVNKRGSVTIVGLPQGQLKGSAQLQFRGRQLKNMDTFSKSDPFYYLDRILPNGQLQRLYQSEVIDDNLDPLWKSQPFIDIQTICSGNLQAKVLRFTCFDEDLTSNDYMGEFECSLEELLAPNAEFRLVDPKKPKEFYGYILLSQKNFVKEPDFLELLKAGLQLNIAFSVDFTGSNLEAKNPKSLHFYHPTQPNQYIQSMLAVSEVVQEYDSDRQFPCFGFGAMLPGSKEANHFFHLNLGPNPYISGMQAVIDTYVQTVQQIRFYGPTNFAPTIQNVSNGARQAPGVYTILLIMTDGEITDMTDTIDAIVQADDAPFSILIVGVGFADFSSMEQLDCDNGALKASNGRVSRRDIVQFVPMRDFSNRPGPDLAAALLAEIPTQVSKWAMMNPEAVKQFGAASAPPAVVTQSANGSA</sequence>
<dbReference type="SMART" id="SM00239">
    <property type="entry name" value="C2"/>
    <property type="match status" value="2"/>
</dbReference>
<dbReference type="GO" id="GO:0005886">
    <property type="term" value="C:plasma membrane"/>
    <property type="evidence" value="ECO:0007669"/>
    <property type="project" value="TreeGrafter"/>
</dbReference>
<dbReference type="SUPFAM" id="SSF49562">
    <property type="entry name" value="C2 domain (Calcium/lipid-binding domain, CaLB)"/>
    <property type="match status" value="2"/>
</dbReference>
<dbReference type="GO" id="GO:0005544">
    <property type="term" value="F:calcium-dependent phospholipid binding"/>
    <property type="evidence" value="ECO:0007669"/>
    <property type="project" value="InterPro"/>
</dbReference>
<dbReference type="AlphaFoldDB" id="A0A0S4IZ47"/>
<dbReference type="CDD" id="cd04048">
    <property type="entry name" value="C2A_Copine"/>
    <property type="match status" value="1"/>
</dbReference>
<dbReference type="EMBL" id="CYKH01000720">
    <property type="protein sequence ID" value="CUG26015.1"/>
    <property type="molecule type" value="Genomic_DNA"/>
</dbReference>
<name>A0A0S4IZ47_BODSA</name>
<evidence type="ECO:0000259" key="3">
    <source>
        <dbReference type="PROSITE" id="PS50004"/>
    </source>
</evidence>
<dbReference type="PANTHER" id="PTHR10857:SF106">
    <property type="entry name" value="C2 DOMAIN-CONTAINING PROTEIN"/>
    <property type="match status" value="1"/>
</dbReference>
<keyword evidence="6" id="KW-1185">Reference proteome</keyword>
<dbReference type="Pfam" id="PF07002">
    <property type="entry name" value="Copine"/>
    <property type="match status" value="1"/>
</dbReference>
<gene>
    <name evidence="5" type="ORF">BSAL_76535</name>
</gene>
<protein>
    <submittedName>
        <fullName evidence="5">Copine i-like protein, putative</fullName>
    </submittedName>
</protein>
<accession>A0A0S4IZ47</accession>
<feature type="domain" description="VWFA" evidence="4">
    <location>
        <begin position="273"/>
        <end position="487"/>
    </location>
</feature>
<reference evidence="6" key="1">
    <citation type="submission" date="2015-09" db="EMBL/GenBank/DDBJ databases">
        <authorList>
            <consortium name="Pathogen Informatics"/>
        </authorList>
    </citation>
    <scope>NUCLEOTIDE SEQUENCE [LARGE SCALE GENOMIC DNA]</scope>
    <source>
        <strain evidence="6">Lake Konstanz</strain>
    </source>
</reference>
<feature type="domain" description="C2" evidence="3">
    <location>
        <begin position="1"/>
        <end position="108"/>
    </location>
</feature>
<evidence type="ECO:0000313" key="5">
    <source>
        <dbReference type="EMBL" id="CUG26015.1"/>
    </source>
</evidence>
<dbReference type="VEuPathDB" id="TriTrypDB:BSAL_76535"/>
<dbReference type="InterPro" id="IPR045052">
    <property type="entry name" value="Copine"/>
</dbReference>
<dbReference type="PROSITE" id="PS50234">
    <property type="entry name" value="VWFA"/>
    <property type="match status" value="1"/>
</dbReference>
<dbReference type="InterPro" id="IPR002035">
    <property type="entry name" value="VWF_A"/>
</dbReference>
<dbReference type="OMA" id="EMAAQCV"/>
<feature type="domain" description="C2" evidence="3">
    <location>
        <begin position="113"/>
        <end position="238"/>
    </location>
</feature>
<dbReference type="OrthoDB" id="260105at2759"/>
<dbReference type="PANTHER" id="PTHR10857">
    <property type="entry name" value="COPINE"/>
    <property type="match status" value="1"/>
</dbReference>
<dbReference type="Gene3D" id="2.60.40.150">
    <property type="entry name" value="C2 domain"/>
    <property type="match status" value="2"/>
</dbReference>
<evidence type="ECO:0000259" key="4">
    <source>
        <dbReference type="PROSITE" id="PS50234"/>
    </source>
</evidence>
<dbReference type="CDD" id="cd04047">
    <property type="entry name" value="C2B_Copine"/>
    <property type="match status" value="1"/>
</dbReference>
<dbReference type="InterPro" id="IPR000008">
    <property type="entry name" value="C2_dom"/>
</dbReference>
<dbReference type="GO" id="GO:0071277">
    <property type="term" value="P:cellular response to calcium ion"/>
    <property type="evidence" value="ECO:0007669"/>
    <property type="project" value="TreeGrafter"/>
</dbReference>
<dbReference type="Pfam" id="PF00168">
    <property type="entry name" value="C2"/>
    <property type="match status" value="2"/>
</dbReference>
<dbReference type="InterPro" id="IPR036465">
    <property type="entry name" value="vWFA_dom_sf"/>
</dbReference>
<dbReference type="Proteomes" id="UP000051952">
    <property type="component" value="Unassembled WGS sequence"/>
</dbReference>
<dbReference type="SUPFAM" id="SSF53300">
    <property type="entry name" value="vWA-like"/>
    <property type="match status" value="1"/>
</dbReference>
<dbReference type="PROSITE" id="PS50004">
    <property type="entry name" value="C2"/>
    <property type="match status" value="2"/>
</dbReference>